<dbReference type="Gene3D" id="1.10.10.10">
    <property type="entry name" value="Winged helix-like DNA-binding domain superfamily/Winged helix DNA-binding domain"/>
    <property type="match status" value="1"/>
</dbReference>
<evidence type="ECO:0000313" key="6">
    <source>
        <dbReference type="Proteomes" id="UP000029518"/>
    </source>
</evidence>
<feature type="domain" description="HTH asnC-type" evidence="4">
    <location>
        <begin position="6"/>
        <end position="67"/>
    </location>
</feature>
<evidence type="ECO:0000259" key="4">
    <source>
        <dbReference type="PROSITE" id="PS50956"/>
    </source>
</evidence>
<evidence type="ECO:0000256" key="2">
    <source>
        <dbReference type="ARBA" id="ARBA00023125"/>
    </source>
</evidence>
<dbReference type="GO" id="GO:0005829">
    <property type="term" value="C:cytosol"/>
    <property type="evidence" value="ECO:0007669"/>
    <property type="project" value="TreeGrafter"/>
</dbReference>
<protein>
    <submittedName>
        <fullName evidence="5">Transcriptional regulator</fullName>
    </submittedName>
</protein>
<dbReference type="SUPFAM" id="SSF54909">
    <property type="entry name" value="Dimeric alpha+beta barrel"/>
    <property type="match status" value="1"/>
</dbReference>
<dbReference type="HOGENOM" id="CLU_091233_3_2_9"/>
<evidence type="ECO:0000256" key="3">
    <source>
        <dbReference type="ARBA" id="ARBA00023163"/>
    </source>
</evidence>
<dbReference type="Pfam" id="PF01037">
    <property type="entry name" value="AsnC_trans_reg"/>
    <property type="match status" value="1"/>
</dbReference>
<sequence>MSPYLIDDTDYRILQLLIEDSTLSHKDIGAEVHLTGQAVGARIRRMRELEIIEGYTIRWNPLRIGQNMHAFITVFLSTNAAHLPFQNFAKNHSSVAELYRISGEGCYWMRVRTVNQEALAAFLDELLGYGNYRVNLDMGQIK</sequence>
<dbReference type="InterPro" id="IPR019887">
    <property type="entry name" value="Tscrpt_reg_AsnC/Lrp_C"/>
</dbReference>
<dbReference type="GO" id="GO:0043565">
    <property type="term" value="F:sequence-specific DNA binding"/>
    <property type="evidence" value="ECO:0007669"/>
    <property type="project" value="InterPro"/>
</dbReference>
<dbReference type="AlphaFoldDB" id="A0A089MJB5"/>
<dbReference type="Pfam" id="PF13404">
    <property type="entry name" value="HTH_AsnC-type"/>
    <property type="match status" value="1"/>
</dbReference>
<dbReference type="PANTHER" id="PTHR30154">
    <property type="entry name" value="LEUCINE-RESPONSIVE REGULATORY PROTEIN"/>
    <property type="match status" value="1"/>
</dbReference>
<dbReference type="GO" id="GO:0043200">
    <property type="term" value="P:response to amino acid"/>
    <property type="evidence" value="ECO:0007669"/>
    <property type="project" value="TreeGrafter"/>
</dbReference>
<keyword evidence="6" id="KW-1185">Reference proteome</keyword>
<dbReference type="OrthoDB" id="34294at2"/>
<dbReference type="KEGG" id="pbd:PBOR_06765"/>
<dbReference type="InterPro" id="IPR036388">
    <property type="entry name" value="WH-like_DNA-bd_sf"/>
</dbReference>
<dbReference type="Proteomes" id="UP000029518">
    <property type="component" value="Chromosome"/>
</dbReference>
<gene>
    <name evidence="5" type="ORF">PBOR_06765</name>
</gene>
<dbReference type="InterPro" id="IPR011008">
    <property type="entry name" value="Dimeric_a/b-barrel"/>
</dbReference>
<dbReference type="SMART" id="SM00344">
    <property type="entry name" value="HTH_ASNC"/>
    <property type="match status" value="1"/>
</dbReference>
<dbReference type="InterPro" id="IPR036390">
    <property type="entry name" value="WH_DNA-bd_sf"/>
</dbReference>
<dbReference type="InterPro" id="IPR019888">
    <property type="entry name" value="Tscrpt_reg_AsnC-like"/>
</dbReference>
<dbReference type="Gene3D" id="3.30.70.920">
    <property type="match status" value="1"/>
</dbReference>
<accession>A0A089MJB5</accession>
<dbReference type="PROSITE" id="PS50956">
    <property type="entry name" value="HTH_ASNC_2"/>
    <property type="match status" value="1"/>
</dbReference>
<organism evidence="5 6">
    <name type="scientific">Paenibacillus borealis</name>
    <dbReference type="NCBI Taxonomy" id="160799"/>
    <lineage>
        <taxon>Bacteria</taxon>
        <taxon>Bacillati</taxon>
        <taxon>Bacillota</taxon>
        <taxon>Bacilli</taxon>
        <taxon>Bacillales</taxon>
        <taxon>Paenibacillaceae</taxon>
        <taxon>Paenibacillus</taxon>
    </lineage>
</organism>
<evidence type="ECO:0000256" key="1">
    <source>
        <dbReference type="ARBA" id="ARBA00023015"/>
    </source>
</evidence>
<reference evidence="5" key="1">
    <citation type="submission" date="2014-08" db="EMBL/GenBank/DDBJ databases">
        <title>Comparative genomics of the Paenibacillus odorifer group.</title>
        <authorList>
            <person name="den Bakker H.C."/>
            <person name="Tsai Y.-C.Y.-C."/>
            <person name="Martin N."/>
            <person name="Korlach J."/>
            <person name="Wiedmann M."/>
        </authorList>
    </citation>
    <scope>NUCLEOTIDE SEQUENCE [LARGE SCALE GENOMIC DNA]</scope>
    <source>
        <strain evidence="5">DSM 13188</strain>
    </source>
</reference>
<proteinExistence type="predicted"/>
<name>A0A089MJB5_PAEBO</name>
<dbReference type="SUPFAM" id="SSF46785">
    <property type="entry name" value="Winged helix' DNA-binding domain"/>
    <property type="match status" value="1"/>
</dbReference>
<dbReference type="EMBL" id="CP009285">
    <property type="protein sequence ID" value="AIQ56674.1"/>
    <property type="molecule type" value="Genomic_DNA"/>
</dbReference>
<dbReference type="InterPro" id="IPR000485">
    <property type="entry name" value="AsnC-type_HTH_dom"/>
</dbReference>
<keyword evidence="3" id="KW-0804">Transcription</keyword>
<dbReference type="PANTHER" id="PTHR30154:SF55">
    <property type="entry name" value="HTH-TYPE TRANSCRIPTIONAL REGULATOR LRPB"/>
    <property type="match status" value="1"/>
</dbReference>
<keyword evidence="2" id="KW-0238">DNA-binding</keyword>
<evidence type="ECO:0000313" key="5">
    <source>
        <dbReference type="EMBL" id="AIQ56674.1"/>
    </source>
</evidence>
<dbReference type="RefSeq" id="WP_042210980.1">
    <property type="nucleotide sequence ID" value="NZ_CP009285.1"/>
</dbReference>
<keyword evidence="1" id="KW-0805">Transcription regulation</keyword>